<feature type="transmembrane region" description="Helical" evidence="12">
    <location>
        <begin position="237"/>
        <end position="262"/>
    </location>
</feature>
<evidence type="ECO:0000256" key="9">
    <source>
        <dbReference type="ARBA" id="ARBA00023136"/>
    </source>
</evidence>
<keyword evidence="14" id="KW-1185">Reference proteome</keyword>
<reference evidence="13 14" key="1">
    <citation type="submission" date="2016-11" db="EMBL/GenBank/DDBJ databases">
        <authorList>
            <person name="Jaros S."/>
            <person name="Januszkiewicz K."/>
            <person name="Wedrychowicz H."/>
        </authorList>
    </citation>
    <scope>NUCLEOTIDE SEQUENCE [LARGE SCALE GENOMIC DNA]</scope>
    <source>
        <strain evidence="13 14">DSM 12906</strain>
    </source>
</reference>
<feature type="transmembrane region" description="Helical" evidence="12">
    <location>
        <begin position="119"/>
        <end position="138"/>
    </location>
</feature>
<feature type="transmembrane region" description="Helical" evidence="12">
    <location>
        <begin position="158"/>
        <end position="177"/>
    </location>
</feature>
<dbReference type="PANTHER" id="PTHR35457:SF1">
    <property type="entry name" value="HEME A SYNTHASE"/>
    <property type="match status" value="1"/>
</dbReference>
<evidence type="ECO:0000256" key="6">
    <source>
        <dbReference type="ARBA" id="ARBA00023002"/>
    </source>
</evidence>
<dbReference type="STRING" id="1123357.SAMN02745244_01113"/>
<evidence type="ECO:0000256" key="8">
    <source>
        <dbReference type="ARBA" id="ARBA00023133"/>
    </source>
</evidence>
<feature type="transmembrane region" description="Helical" evidence="12">
    <location>
        <begin position="274"/>
        <end position="293"/>
    </location>
</feature>
<keyword evidence="2" id="KW-1003">Cell membrane</keyword>
<dbReference type="PANTHER" id="PTHR35457">
    <property type="entry name" value="HEME A SYNTHASE"/>
    <property type="match status" value="1"/>
</dbReference>
<dbReference type="EMBL" id="FQZG01000015">
    <property type="protein sequence ID" value="SHI80544.1"/>
    <property type="molecule type" value="Genomic_DNA"/>
</dbReference>
<evidence type="ECO:0000256" key="3">
    <source>
        <dbReference type="ARBA" id="ARBA00022692"/>
    </source>
</evidence>
<keyword evidence="10" id="KW-1015">Disulfide bond</keyword>
<keyword evidence="8" id="KW-0350">Heme biosynthesis</keyword>
<feature type="transmembrane region" description="Helical" evidence="12">
    <location>
        <begin position="209"/>
        <end position="230"/>
    </location>
</feature>
<feature type="transmembrane region" description="Helical" evidence="12">
    <location>
        <begin position="94"/>
        <end position="113"/>
    </location>
</feature>
<dbReference type="Proteomes" id="UP000184512">
    <property type="component" value="Unassembled WGS sequence"/>
</dbReference>
<evidence type="ECO:0000256" key="1">
    <source>
        <dbReference type="ARBA" id="ARBA00004141"/>
    </source>
</evidence>
<evidence type="ECO:0000256" key="11">
    <source>
        <dbReference type="ARBA" id="ARBA00023444"/>
    </source>
</evidence>
<evidence type="ECO:0000256" key="4">
    <source>
        <dbReference type="ARBA" id="ARBA00022723"/>
    </source>
</evidence>
<gene>
    <name evidence="13" type="ORF">SAMN02745244_01113</name>
</gene>
<keyword evidence="7" id="KW-0408">Iron</keyword>
<evidence type="ECO:0000256" key="2">
    <source>
        <dbReference type="ARBA" id="ARBA00022475"/>
    </source>
</evidence>
<organism evidence="13 14">
    <name type="scientific">Tessaracoccus bendigoensis DSM 12906</name>
    <dbReference type="NCBI Taxonomy" id="1123357"/>
    <lineage>
        <taxon>Bacteria</taxon>
        <taxon>Bacillati</taxon>
        <taxon>Actinomycetota</taxon>
        <taxon>Actinomycetes</taxon>
        <taxon>Propionibacteriales</taxon>
        <taxon>Propionibacteriaceae</taxon>
        <taxon>Tessaracoccus</taxon>
    </lineage>
</organism>
<dbReference type="GO" id="GO:0006784">
    <property type="term" value="P:heme A biosynthetic process"/>
    <property type="evidence" value="ECO:0007669"/>
    <property type="project" value="InterPro"/>
</dbReference>
<accession>A0A1M6E4T5</accession>
<proteinExistence type="predicted"/>
<evidence type="ECO:0000313" key="13">
    <source>
        <dbReference type="EMBL" id="SHI80544.1"/>
    </source>
</evidence>
<keyword evidence="4" id="KW-0479">Metal-binding</keyword>
<evidence type="ECO:0000313" key="14">
    <source>
        <dbReference type="Proteomes" id="UP000184512"/>
    </source>
</evidence>
<protein>
    <submittedName>
        <fullName evidence="13">Cytochrome c oxidase assembly protein subunit 15</fullName>
    </submittedName>
</protein>
<evidence type="ECO:0000256" key="7">
    <source>
        <dbReference type="ARBA" id="ARBA00023004"/>
    </source>
</evidence>
<comment type="subcellular location">
    <subcellularLocation>
        <location evidence="1">Membrane</location>
        <topology evidence="1">Multi-pass membrane protein</topology>
    </subcellularLocation>
</comment>
<dbReference type="InterPro" id="IPR003780">
    <property type="entry name" value="COX15/CtaA_fam"/>
</dbReference>
<comment type="pathway">
    <text evidence="11">Porphyrin-containing compound metabolism.</text>
</comment>
<dbReference type="Pfam" id="PF02628">
    <property type="entry name" value="COX15-CtaA"/>
    <property type="match status" value="1"/>
</dbReference>
<dbReference type="AlphaFoldDB" id="A0A1M6E4T5"/>
<name>A0A1M6E4T5_9ACTN</name>
<keyword evidence="5 12" id="KW-1133">Transmembrane helix</keyword>
<keyword evidence="3 12" id="KW-0812">Transmembrane</keyword>
<dbReference type="InterPro" id="IPR050450">
    <property type="entry name" value="COX15/CtaA_HemeA_synthase"/>
</dbReference>
<keyword evidence="6" id="KW-0560">Oxidoreductase</keyword>
<evidence type="ECO:0000256" key="10">
    <source>
        <dbReference type="ARBA" id="ARBA00023157"/>
    </source>
</evidence>
<keyword evidence="9 12" id="KW-0472">Membrane</keyword>
<feature type="transmembrane region" description="Helical" evidence="12">
    <location>
        <begin position="63"/>
        <end position="82"/>
    </location>
</feature>
<evidence type="ECO:0000256" key="5">
    <source>
        <dbReference type="ARBA" id="ARBA00022989"/>
    </source>
</evidence>
<evidence type="ECO:0000256" key="12">
    <source>
        <dbReference type="SAM" id="Phobius"/>
    </source>
</evidence>
<dbReference type="GO" id="GO:0016020">
    <property type="term" value="C:membrane"/>
    <property type="evidence" value="ECO:0007669"/>
    <property type="project" value="UniProtKB-SubCell"/>
</dbReference>
<dbReference type="GO" id="GO:0016491">
    <property type="term" value="F:oxidoreductase activity"/>
    <property type="evidence" value="ECO:0007669"/>
    <property type="project" value="UniProtKB-KW"/>
</dbReference>
<sequence>MPIVVHRRVTRWASILIFITVALGGMVCATDSSSACPAWPVCYSDQVGPGIQVGWLENPVIEFIHRLISFTALVLLGVSGWLGRRSRDPRLRVYPWVALACAVGSAVFGMMIILFTLPLALGLLDLLFALIAMALSTITHSALRSTRPDDDAPRTRKLAGVTLGWLFAMHLLGSVVAGTTTDGTGSFTRCLSWPLWELHEIDRFPALQVLRIAMAAVAIVFIAVILYLAASRPSLRTAAAVAGVALVVELGLGIVITTAGLAPTQTNGIDATIAVTYSAAAVTLMWALAWLVGQATPAAIQEPTLLESGSPTA</sequence>
<dbReference type="GO" id="GO:0046872">
    <property type="term" value="F:metal ion binding"/>
    <property type="evidence" value="ECO:0007669"/>
    <property type="project" value="UniProtKB-KW"/>
</dbReference>